<accession>A0A2H0RHZ4</accession>
<dbReference type="InterPro" id="IPR029045">
    <property type="entry name" value="ClpP/crotonase-like_dom_sf"/>
</dbReference>
<dbReference type="EMBL" id="PCYK01000008">
    <property type="protein sequence ID" value="PIR46149.1"/>
    <property type="molecule type" value="Genomic_DNA"/>
</dbReference>
<sequence length="290" mass="31135">MAISKKISSQPAVKTLPSWRTKFWFGALLAVAFVSLSAIFSIAAYTALVSEDWRAGENLFEGCNVLALDVRGHLVTYLPPSLDGEEDDATSSENLTYLINLAQKDPDIKAILLSIDSGGGDPVAGEEVAFALRRTDKPSLAVIRGLGASAAYWAATGANRILASRLSEVGGLGVTASYLDESGKNQKDGYAYTELSSAKYKDVGDPARPLSDEERELILADLVKMHEIFVGDVARHRGLEADQVRELANGLTYLGEDALAYGLIDGIGDLASADLDLARQIGEPVNYCWY</sequence>
<evidence type="ECO:0000313" key="8">
    <source>
        <dbReference type="Proteomes" id="UP000230431"/>
    </source>
</evidence>
<dbReference type="GO" id="GO:0006508">
    <property type="term" value="P:proteolysis"/>
    <property type="evidence" value="ECO:0007669"/>
    <property type="project" value="UniProtKB-KW"/>
</dbReference>
<gene>
    <name evidence="7" type="ORF">COV08_01160</name>
</gene>
<keyword evidence="5" id="KW-1133">Transmembrane helix</keyword>
<reference evidence="7 8" key="1">
    <citation type="submission" date="2017-09" db="EMBL/GenBank/DDBJ databases">
        <title>Depth-based differentiation of microbial function through sediment-hosted aquifers and enrichment of novel symbionts in the deep terrestrial subsurface.</title>
        <authorList>
            <person name="Probst A.J."/>
            <person name="Ladd B."/>
            <person name="Jarett J.K."/>
            <person name="Geller-Mcgrath D.E."/>
            <person name="Sieber C.M."/>
            <person name="Emerson J.B."/>
            <person name="Anantharaman K."/>
            <person name="Thomas B.C."/>
            <person name="Malmstrom R."/>
            <person name="Stieglmeier M."/>
            <person name="Klingl A."/>
            <person name="Woyke T."/>
            <person name="Ryan C.M."/>
            <person name="Banfield J.F."/>
        </authorList>
    </citation>
    <scope>NUCLEOTIDE SEQUENCE [LARGE SCALE GENOMIC DNA]</scope>
    <source>
        <strain evidence="7">CG10_big_fil_rev_8_21_14_0_10_49_38</strain>
    </source>
</reference>
<dbReference type="Pfam" id="PF01343">
    <property type="entry name" value="Peptidase_S49"/>
    <property type="match status" value="1"/>
</dbReference>
<evidence type="ECO:0000256" key="5">
    <source>
        <dbReference type="SAM" id="Phobius"/>
    </source>
</evidence>
<dbReference type="Gene3D" id="3.90.226.10">
    <property type="entry name" value="2-enoyl-CoA Hydratase, Chain A, domain 1"/>
    <property type="match status" value="1"/>
</dbReference>
<protein>
    <recommendedName>
        <fullName evidence="6">Peptidase S49 domain-containing protein</fullName>
    </recommendedName>
</protein>
<evidence type="ECO:0000259" key="6">
    <source>
        <dbReference type="Pfam" id="PF01343"/>
    </source>
</evidence>
<evidence type="ECO:0000256" key="1">
    <source>
        <dbReference type="ARBA" id="ARBA00008683"/>
    </source>
</evidence>
<dbReference type="PANTHER" id="PTHR42987:SF4">
    <property type="entry name" value="PROTEASE SOHB-RELATED"/>
    <property type="match status" value="1"/>
</dbReference>
<dbReference type="PANTHER" id="PTHR42987">
    <property type="entry name" value="PEPTIDASE S49"/>
    <property type="match status" value="1"/>
</dbReference>
<proteinExistence type="inferred from homology"/>
<keyword evidence="5" id="KW-0812">Transmembrane</keyword>
<keyword evidence="4" id="KW-0720">Serine protease</keyword>
<evidence type="ECO:0000256" key="4">
    <source>
        <dbReference type="ARBA" id="ARBA00022825"/>
    </source>
</evidence>
<keyword evidence="2" id="KW-0645">Protease</keyword>
<keyword evidence="5" id="KW-0472">Membrane</keyword>
<feature type="domain" description="Peptidase S49" evidence="6">
    <location>
        <begin position="132"/>
        <end position="274"/>
    </location>
</feature>
<evidence type="ECO:0000313" key="7">
    <source>
        <dbReference type="EMBL" id="PIR46149.1"/>
    </source>
</evidence>
<dbReference type="GO" id="GO:0008236">
    <property type="term" value="F:serine-type peptidase activity"/>
    <property type="evidence" value="ECO:0007669"/>
    <property type="project" value="UniProtKB-KW"/>
</dbReference>
<dbReference type="Proteomes" id="UP000230431">
    <property type="component" value="Unassembled WGS sequence"/>
</dbReference>
<evidence type="ECO:0000256" key="2">
    <source>
        <dbReference type="ARBA" id="ARBA00022670"/>
    </source>
</evidence>
<dbReference type="Gene3D" id="6.20.330.10">
    <property type="match status" value="1"/>
</dbReference>
<dbReference type="InterPro" id="IPR047272">
    <property type="entry name" value="S49_SppA_C"/>
</dbReference>
<feature type="transmembrane region" description="Helical" evidence="5">
    <location>
        <begin position="23"/>
        <end position="48"/>
    </location>
</feature>
<evidence type="ECO:0000256" key="3">
    <source>
        <dbReference type="ARBA" id="ARBA00022801"/>
    </source>
</evidence>
<name>A0A2H0RHZ4_9BACT</name>
<dbReference type="InterPro" id="IPR002142">
    <property type="entry name" value="Peptidase_S49"/>
</dbReference>
<dbReference type="CDD" id="cd07023">
    <property type="entry name" value="S49_Sppa_N_C"/>
    <property type="match status" value="1"/>
</dbReference>
<keyword evidence="3" id="KW-0378">Hydrolase</keyword>
<dbReference type="SUPFAM" id="SSF52096">
    <property type="entry name" value="ClpP/crotonase"/>
    <property type="match status" value="1"/>
</dbReference>
<comment type="caution">
    <text evidence="7">The sequence shown here is derived from an EMBL/GenBank/DDBJ whole genome shotgun (WGS) entry which is preliminary data.</text>
</comment>
<organism evidence="7 8">
    <name type="scientific">Candidatus Vogelbacteria bacterium CG10_big_fil_rev_8_21_14_0_10_49_38</name>
    <dbReference type="NCBI Taxonomy" id="1975043"/>
    <lineage>
        <taxon>Bacteria</taxon>
        <taxon>Candidatus Vogeliibacteriota</taxon>
    </lineage>
</organism>
<comment type="similarity">
    <text evidence="1">Belongs to the peptidase S49 family.</text>
</comment>
<dbReference type="AlphaFoldDB" id="A0A2H0RHZ4"/>